<dbReference type="InterPro" id="IPR050213">
    <property type="entry name" value="GST_superfamily"/>
</dbReference>
<comment type="catalytic activity">
    <reaction evidence="4">
        <text>RX + glutathione = an S-substituted glutathione + a halide anion + H(+)</text>
        <dbReference type="Rhea" id="RHEA:16437"/>
        <dbReference type="ChEBI" id="CHEBI:15378"/>
        <dbReference type="ChEBI" id="CHEBI:16042"/>
        <dbReference type="ChEBI" id="CHEBI:17792"/>
        <dbReference type="ChEBI" id="CHEBI:57925"/>
        <dbReference type="ChEBI" id="CHEBI:90779"/>
        <dbReference type="EC" id="2.5.1.18"/>
    </reaction>
</comment>
<keyword evidence="8" id="KW-1185">Reference proteome</keyword>
<dbReference type="FunFam" id="3.40.30.10:FF:000035">
    <property type="entry name" value="hematopoietic prostaglandin D synthase"/>
    <property type="match status" value="1"/>
</dbReference>
<dbReference type="SUPFAM" id="SSF52833">
    <property type="entry name" value="Thioredoxin-like"/>
    <property type="match status" value="1"/>
</dbReference>
<dbReference type="GO" id="GO:0004364">
    <property type="term" value="F:glutathione transferase activity"/>
    <property type="evidence" value="ECO:0007669"/>
    <property type="project" value="UniProtKB-EC"/>
</dbReference>
<evidence type="ECO:0000313" key="9">
    <source>
        <dbReference type="WBParaSite" id="ACRNAN_scaffold357.g14469.t1"/>
    </source>
</evidence>
<dbReference type="SFLD" id="SFLDG01205">
    <property type="entry name" value="AMPS.1"/>
    <property type="match status" value="1"/>
</dbReference>
<dbReference type="SFLD" id="SFLDG00363">
    <property type="entry name" value="AMPS_(cytGST):_Alpha-__Mu-__Pi"/>
    <property type="match status" value="1"/>
</dbReference>
<keyword evidence="2" id="KW-0808">Transferase</keyword>
<dbReference type="CDD" id="cd03039">
    <property type="entry name" value="GST_N_Sigma_like"/>
    <property type="match status" value="1"/>
</dbReference>
<evidence type="ECO:0000256" key="3">
    <source>
        <dbReference type="ARBA" id="ARBA00038317"/>
    </source>
</evidence>
<proteinExistence type="inferred from homology"/>
<evidence type="ECO:0000256" key="1">
    <source>
        <dbReference type="ARBA" id="ARBA00012452"/>
    </source>
</evidence>
<evidence type="ECO:0000313" key="8">
    <source>
        <dbReference type="Proteomes" id="UP000887540"/>
    </source>
</evidence>
<feature type="domain" description="GST N-terminal" evidence="6">
    <location>
        <begin position="2"/>
        <end position="79"/>
    </location>
</feature>
<dbReference type="PANTHER" id="PTHR11571">
    <property type="entry name" value="GLUTATHIONE S-TRANSFERASE"/>
    <property type="match status" value="1"/>
</dbReference>
<evidence type="ECO:0000259" key="7">
    <source>
        <dbReference type="PROSITE" id="PS50405"/>
    </source>
</evidence>
<dbReference type="InterPro" id="IPR036249">
    <property type="entry name" value="Thioredoxin-like_sf"/>
</dbReference>
<dbReference type="InterPro" id="IPR004045">
    <property type="entry name" value="Glutathione_S-Trfase_N"/>
</dbReference>
<sequence>MVKYTLHYFDARGRGECARLLLAYGEEDFVDKRYTQEEFKEAKKSMPFGQVPVLEVDGKMLPQSFTINRYLARKYGLAGKDDFEQATVDAIGDSVMDFFNEFREWFLVAHGFAPGDKDKIFKEKYVPAAEKYFPIIKKYIKDAGNGYLVKGGPTWVDFHFAEFFDTLNNLIPDFYKTYPEFKKLSEQVHALPKLQKYLNARSKLEF</sequence>
<comment type="similarity">
    <text evidence="3">Belongs to the GST superfamily. Sigma family.</text>
</comment>
<dbReference type="Pfam" id="PF02798">
    <property type="entry name" value="GST_N"/>
    <property type="match status" value="1"/>
</dbReference>
<evidence type="ECO:0000259" key="6">
    <source>
        <dbReference type="PROSITE" id="PS50404"/>
    </source>
</evidence>
<reference evidence="9" key="1">
    <citation type="submission" date="2022-11" db="UniProtKB">
        <authorList>
            <consortium name="WormBaseParasite"/>
        </authorList>
    </citation>
    <scope>IDENTIFICATION</scope>
</reference>
<dbReference type="InterPro" id="IPR010987">
    <property type="entry name" value="Glutathione-S-Trfase_C-like"/>
</dbReference>
<dbReference type="AlphaFoldDB" id="A0A914DRK2"/>
<evidence type="ECO:0000256" key="2">
    <source>
        <dbReference type="ARBA" id="ARBA00022679"/>
    </source>
</evidence>
<dbReference type="CDD" id="cd03192">
    <property type="entry name" value="GST_C_Sigma_like"/>
    <property type="match status" value="1"/>
</dbReference>
<dbReference type="SFLD" id="SFLDS00019">
    <property type="entry name" value="Glutathione_Transferase_(cytos"/>
    <property type="match status" value="1"/>
</dbReference>
<dbReference type="GO" id="GO:0005737">
    <property type="term" value="C:cytoplasm"/>
    <property type="evidence" value="ECO:0007669"/>
    <property type="project" value="UniProtKB-ARBA"/>
</dbReference>
<dbReference type="InterPro" id="IPR004046">
    <property type="entry name" value="GST_C"/>
</dbReference>
<name>A0A914DRK2_9BILA</name>
<dbReference type="GO" id="GO:0006749">
    <property type="term" value="P:glutathione metabolic process"/>
    <property type="evidence" value="ECO:0007669"/>
    <property type="project" value="TreeGrafter"/>
</dbReference>
<dbReference type="InterPro" id="IPR040079">
    <property type="entry name" value="Glutathione_S-Trfase"/>
</dbReference>
<organism evidence="8 9">
    <name type="scientific">Acrobeloides nanus</name>
    <dbReference type="NCBI Taxonomy" id="290746"/>
    <lineage>
        <taxon>Eukaryota</taxon>
        <taxon>Metazoa</taxon>
        <taxon>Ecdysozoa</taxon>
        <taxon>Nematoda</taxon>
        <taxon>Chromadorea</taxon>
        <taxon>Rhabditida</taxon>
        <taxon>Tylenchina</taxon>
        <taxon>Cephalobomorpha</taxon>
        <taxon>Cephaloboidea</taxon>
        <taxon>Cephalobidae</taxon>
        <taxon>Acrobeloides</taxon>
    </lineage>
</organism>
<evidence type="ECO:0000256" key="4">
    <source>
        <dbReference type="ARBA" id="ARBA00047960"/>
    </source>
</evidence>
<feature type="domain" description="GST C-terminal" evidence="7">
    <location>
        <begin position="81"/>
        <end position="206"/>
    </location>
</feature>
<dbReference type="FunFam" id="1.20.1050.10:FF:000031">
    <property type="entry name" value="Glutathione S-Transferase"/>
    <property type="match status" value="1"/>
</dbReference>
<dbReference type="Gene3D" id="3.40.30.10">
    <property type="entry name" value="Glutaredoxin"/>
    <property type="match status" value="1"/>
</dbReference>
<dbReference type="Pfam" id="PF14497">
    <property type="entry name" value="GST_C_3"/>
    <property type="match status" value="1"/>
</dbReference>
<dbReference type="WBParaSite" id="ACRNAN_scaffold357.g14469.t1">
    <property type="protein sequence ID" value="ACRNAN_scaffold357.g14469.t1"/>
    <property type="gene ID" value="ACRNAN_scaffold357.g14469"/>
</dbReference>
<evidence type="ECO:0000256" key="5">
    <source>
        <dbReference type="ARBA" id="ARBA00078118"/>
    </source>
</evidence>
<accession>A0A914DRK2</accession>
<dbReference type="EC" id="2.5.1.18" evidence="1"/>
<dbReference type="PROSITE" id="PS50404">
    <property type="entry name" value="GST_NTER"/>
    <property type="match status" value="1"/>
</dbReference>
<dbReference type="PROSITE" id="PS50405">
    <property type="entry name" value="GST_CTER"/>
    <property type="match status" value="1"/>
</dbReference>
<dbReference type="Gene3D" id="1.20.1050.10">
    <property type="match status" value="1"/>
</dbReference>
<dbReference type="SUPFAM" id="SSF47616">
    <property type="entry name" value="GST C-terminal domain-like"/>
    <property type="match status" value="1"/>
</dbReference>
<dbReference type="GO" id="GO:0004602">
    <property type="term" value="F:glutathione peroxidase activity"/>
    <property type="evidence" value="ECO:0007669"/>
    <property type="project" value="UniProtKB-ARBA"/>
</dbReference>
<dbReference type="PANTHER" id="PTHR11571:SF224">
    <property type="entry name" value="HEMATOPOIETIC PROSTAGLANDIN D SYNTHASE"/>
    <property type="match status" value="1"/>
</dbReference>
<protein>
    <recommendedName>
        <fullName evidence="1">glutathione transferase</fullName>
        <ecNumber evidence="1">2.5.1.18</ecNumber>
    </recommendedName>
    <alternativeName>
        <fullName evidence="5">GST class-sigma</fullName>
    </alternativeName>
</protein>
<dbReference type="Proteomes" id="UP000887540">
    <property type="component" value="Unplaced"/>
</dbReference>
<dbReference type="InterPro" id="IPR036282">
    <property type="entry name" value="Glutathione-S-Trfase_C_sf"/>
</dbReference>